<organism evidence="6 7">
    <name type="scientific">Anaerotignum faecicola</name>
    <dbReference type="NCBI Taxonomy" id="2358141"/>
    <lineage>
        <taxon>Bacteria</taxon>
        <taxon>Bacillati</taxon>
        <taxon>Bacillota</taxon>
        <taxon>Clostridia</taxon>
        <taxon>Lachnospirales</taxon>
        <taxon>Anaerotignaceae</taxon>
        <taxon>Anaerotignum</taxon>
    </lineage>
</organism>
<dbReference type="Pfam" id="PF00571">
    <property type="entry name" value="CBS"/>
    <property type="match status" value="2"/>
</dbReference>
<dbReference type="OrthoDB" id="9798188at2"/>
<dbReference type="Pfam" id="PF03471">
    <property type="entry name" value="CorC_HlyC"/>
    <property type="match status" value="1"/>
</dbReference>
<dbReference type="EMBL" id="BHVZ01000002">
    <property type="protein sequence ID" value="GCB29655.1"/>
    <property type="molecule type" value="Genomic_DNA"/>
</dbReference>
<dbReference type="PROSITE" id="PS51371">
    <property type="entry name" value="CBS"/>
    <property type="match status" value="2"/>
</dbReference>
<dbReference type="SUPFAM" id="SSF56176">
    <property type="entry name" value="FAD-binding/transporter-associated domain-like"/>
    <property type="match status" value="1"/>
</dbReference>
<dbReference type="PANTHER" id="PTHR22777:SF17">
    <property type="entry name" value="UPF0053 PROTEIN SLL0260"/>
    <property type="match status" value="1"/>
</dbReference>
<dbReference type="FunFam" id="3.10.580.10:FF:000002">
    <property type="entry name" value="Magnesium/cobalt efflux protein CorC"/>
    <property type="match status" value="1"/>
</dbReference>
<dbReference type="PANTHER" id="PTHR22777">
    <property type="entry name" value="HEMOLYSIN-RELATED"/>
    <property type="match status" value="1"/>
</dbReference>
<keyword evidence="7" id="KW-1185">Reference proteome</keyword>
<feature type="transmembrane region" description="Helical" evidence="4">
    <location>
        <begin position="6"/>
        <end position="24"/>
    </location>
</feature>
<comment type="caution">
    <text evidence="6">The sequence shown here is derived from an EMBL/GenBank/DDBJ whole genome shotgun (WGS) entry which is preliminary data.</text>
</comment>
<evidence type="ECO:0000256" key="3">
    <source>
        <dbReference type="PROSITE-ProRule" id="PRU00703"/>
    </source>
</evidence>
<dbReference type="Gene3D" id="3.10.580.10">
    <property type="entry name" value="CBS-domain"/>
    <property type="match status" value="1"/>
</dbReference>
<dbReference type="AlphaFoldDB" id="A0A401LE29"/>
<evidence type="ECO:0000259" key="5">
    <source>
        <dbReference type="PROSITE" id="PS51371"/>
    </source>
</evidence>
<dbReference type="InterPro" id="IPR000644">
    <property type="entry name" value="CBS_dom"/>
</dbReference>
<dbReference type="GO" id="GO:0050660">
    <property type="term" value="F:flavin adenine dinucleotide binding"/>
    <property type="evidence" value="ECO:0007669"/>
    <property type="project" value="InterPro"/>
</dbReference>
<feature type="domain" description="CBS" evidence="5">
    <location>
        <begin position="74"/>
        <end position="136"/>
    </location>
</feature>
<keyword evidence="1" id="KW-0677">Repeat</keyword>
<evidence type="ECO:0000256" key="4">
    <source>
        <dbReference type="SAM" id="Phobius"/>
    </source>
</evidence>
<evidence type="ECO:0000256" key="1">
    <source>
        <dbReference type="ARBA" id="ARBA00022737"/>
    </source>
</evidence>
<reference evidence="6 7" key="1">
    <citation type="submission" date="2018-10" db="EMBL/GenBank/DDBJ databases">
        <title>Draft Genome Sequence of Anaerotignum sp. KCTC 15736.</title>
        <authorList>
            <person name="Choi S.H."/>
            <person name="Kim J.S."/>
            <person name="Kang S.W."/>
            <person name="Lee J.S."/>
            <person name="Park S.H."/>
        </authorList>
    </citation>
    <scope>NUCLEOTIDE SEQUENCE [LARGE SCALE GENOMIC DNA]</scope>
    <source>
        <strain evidence="6 7">KCTC 15736</strain>
    </source>
</reference>
<proteinExistence type="predicted"/>
<keyword evidence="2 3" id="KW-0129">CBS domain</keyword>
<dbReference type="InterPro" id="IPR046342">
    <property type="entry name" value="CBS_dom_sf"/>
</dbReference>
<dbReference type="Gene3D" id="3.30.465.10">
    <property type="match status" value="1"/>
</dbReference>
<keyword evidence="4" id="KW-0472">Membrane</keyword>
<gene>
    <name evidence="6" type="ORF">KGMB03357_13160</name>
</gene>
<evidence type="ECO:0000313" key="6">
    <source>
        <dbReference type="EMBL" id="GCB29655.1"/>
    </source>
</evidence>
<feature type="domain" description="CBS" evidence="5">
    <location>
        <begin position="144"/>
        <end position="201"/>
    </location>
</feature>
<evidence type="ECO:0000313" key="7">
    <source>
        <dbReference type="Proteomes" id="UP000287361"/>
    </source>
</evidence>
<dbReference type="Proteomes" id="UP000287361">
    <property type="component" value="Unassembled WGS sequence"/>
</dbReference>
<evidence type="ECO:0000256" key="2">
    <source>
        <dbReference type="ARBA" id="ARBA00023122"/>
    </source>
</evidence>
<dbReference type="SUPFAM" id="SSF54631">
    <property type="entry name" value="CBS-domain pair"/>
    <property type="match status" value="1"/>
</dbReference>
<dbReference type="InterPro" id="IPR036318">
    <property type="entry name" value="FAD-bd_PCMH-like_sf"/>
</dbReference>
<dbReference type="InterPro" id="IPR016169">
    <property type="entry name" value="FAD-bd_PCMH_sub2"/>
</dbReference>
<keyword evidence="4" id="KW-0812">Transmembrane</keyword>
<dbReference type="SMART" id="SM01091">
    <property type="entry name" value="CorC_HlyC"/>
    <property type="match status" value="1"/>
</dbReference>
<keyword evidence="4" id="KW-1133">Transmembrane helix</keyword>
<name>A0A401LE29_9FIRM</name>
<accession>A0A401LE29</accession>
<dbReference type="GO" id="GO:0005886">
    <property type="term" value="C:plasma membrane"/>
    <property type="evidence" value="ECO:0007669"/>
    <property type="project" value="TreeGrafter"/>
</dbReference>
<dbReference type="InterPro" id="IPR005170">
    <property type="entry name" value="Transptr-assoc_dom"/>
</dbReference>
<protein>
    <recommendedName>
        <fullName evidence="5">CBS domain-containing protein</fullName>
    </recommendedName>
</protein>
<dbReference type="CDD" id="cd04590">
    <property type="entry name" value="CBS_pair_CorC_HlyC_assoc"/>
    <property type="match status" value="1"/>
</dbReference>
<sequence>METYIGLILSALLNIISLVLIGRYRVQKKEKDVTEEEIRQMVDAGGNSGTIDENVKEMLNNIFELSNSSAGDIATHRTDIVAVPVDATLEEIKNVTAEEKYSRIVVYDDNIDNIVGVYHVKDMVKYILADVTRVEEGHFHLKEILMKPYFIPFSKKVDELLAEMKVKKVHMAIVIDEYGGTAGIVTMEDIMEEIFGNIFDEYDEEEEEDITEVSEGVYRIDGSTDLQDVEEQLGITFEENEDYDTLGGYLIGQLGHIPEEGETIEMKLCGWLFSVELFEEKRILKVLATKLPEEEKEEAESEEKADEE</sequence>
<dbReference type="InterPro" id="IPR044751">
    <property type="entry name" value="Ion_transp-like_CBS"/>
</dbReference>